<name>A0ABP5ZDK7_9ACTN</name>
<keyword evidence="2" id="KW-0436">Ligase</keyword>
<feature type="region of interest" description="Disordered" evidence="3">
    <location>
        <begin position="391"/>
        <end position="483"/>
    </location>
</feature>
<feature type="compositionally biased region" description="Low complexity" evidence="3">
    <location>
        <begin position="404"/>
        <end position="439"/>
    </location>
</feature>
<dbReference type="InterPro" id="IPR000873">
    <property type="entry name" value="AMP-dep_synth/lig_dom"/>
</dbReference>
<dbReference type="SUPFAM" id="SSF56801">
    <property type="entry name" value="Acetyl-CoA synthetase-like"/>
    <property type="match status" value="1"/>
</dbReference>
<evidence type="ECO:0000313" key="5">
    <source>
        <dbReference type="EMBL" id="GAA2496787.1"/>
    </source>
</evidence>
<dbReference type="PANTHER" id="PTHR24096:SF149">
    <property type="entry name" value="AMP-BINDING DOMAIN-CONTAINING PROTEIN-RELATED"/>
    <property type="match status" value="1"/>
</dbReference>
<dbReference type="Pfam" id="PF00501">
    <property type="entry name" value="AMP-binding"/>
    <property type="match status" value="1"/>
</dbReference>
<comment type="similarity">
    <text evidence="1">Belongs to the ATP-dependent AMP-binding enzyme family.</text>
</comment>
<organism evidence="5 6">
    <name type="scientific">Streptomyces thermolineatus</name>
    <dbReference type="NCBI Taxonomy" id="44033"/>
    <lineage>
        <taxon>Bacteria</taxon>
        <taxon>Bacillati</taxon>
        <taxon>Actinomycetota</taxon>
        <taxon>Actinomycetes</taxon>
        <taxon>Kitasatosporales</taxon>
        <taxon>Streptomycetaceae</taxon>
        <taxon>Streptomyces</taxon>
    </lineage>
</organism>
<dbReference type="PANTHER" id="PTHR24096">
    <property type="entry name" value="LONG-CHAIN-FATTY-ACID--COA LIGASE"/>
    <property type="match status" value="1"/>
</dbReference>
<sequence length="483" mass="50592">MVFHSTYPSVPVLDQPIHETVLGRAGEFADRTALVDGVGGLSVTYGRLDAFSRRIAAALAASGLRKGDVLALYSPNTVAYPAVFHGAVRAGAVVTTVNSLATVEDLTRQLLDSRAGWIVTVSHFLDTARAAAEAAVPRGNPVREILVCDRADGHRSVLDLLACEDPEPQVDIDPVRDTAVLPYSSGTTGTPKGVELTHRNLSTNLLQIDALHHPGPGERILAVLPFFHIYGLTALMNHPLRCGSTVVVLPRFDLDQFLAAIAEHRVEGLFVAPPIVLALAKHPAVADHDLSSLRYIVSAAAPLDAGLAEACSRRLGLPPVRQAYGMTELSPGTHVVPLDAQDPPPGAVGRLLPSTELRIVGVTEDGDGAPRDLGVDEEGEILVRGPQVMKGTWAARTPPRRRSTPTAGCTPATWAASTPTAGCTSSTGSRNSSSTRATRSPPPSSRPSCSPTPTSPTPPSSGSPAPTAARCPRRSSCPGPARA</sequence>
<evidence type="ECO:0000259" key="4">
    <source>
        <dbReference type="Pfam" id="PF00501"/>
    </source>
</evidence>
<evidence type="ECO:0000256" key="3">
    <source>
        <dbReference type="SAM" id="MobiDB-lite"/>
    </source>
</evidence>
<feature type="domain" description="AMP-dependent synthetase/ligase" evidence="4">
    <location>
        <begin position="25"/>
        <end position="393"/>
    </location>
</feature>
<dbReference type="EMBL" id="BAAATA010000022">
    <property type="protein sequence ID" value="GAA2496787.1"/>
    <property type="molecule type" value="Genomic_DNA"/>
</dbReference>
<accession>A0ABP5ZDK7</accession>
<protein>
    <recommendedName>
        <fullName evidence="4">AMP-dependent synthetase/ligase domain-containing protein</fullName>
    </recommendedName>
</protein>
<evidence type="ECO:0000256" key="1">
    <source>
        <dbReference type="ARBA" id="ARBA00006432"/>
    </source>
</evidence>
<proteinExistence type="inferred from homology"/>
<evidence type="ECO:0000313" key="6">
    <source>
        <dbReference type="Proteomes" id="UP001501358"/>
    </source>
</evidence>
<dbReference type="PROSITE" id="PS00455">
    <property type="entry name" value="AMP_BINDING"/>
    <property type="match status" value="1"/>
</dbReference>
<keyword evidence="6" id="KW-1185">Reference proteome</keyword>
<dbReference type="Proteomes" id="UP001501358">
    <property type="component" value="Unassembled WGS sequence"/>
</dbReference>
<comment type="caution">
    <text evidence="5">The sequence shown here is derived from an EMBL/GenBank/DDBJ whole genome shotgun (WGS) entry which is preliminary data.</text>
</comment>
<reference evidence="6" key="1">
    <citation type="journal article" date="2019" name="Int. J. Syst. Evol. Microbiol.">
        <title>The Global Catalogue of Microorganisms (GCM) 10K type strain sequencing project: providing services to taxonomists for standard genome sequencing and annotation.</title>
        <authorList>
            <consortium name="The Broad Institute Genomics Platform"/>
            <consortium name="The Broad Institute Genome Sequencing Center for Infectious Disease"/>
            <person name="Wu L."/>
            <person name="Ma J."/>
        </authorList>
    </citation>
    <scope>NUCLEOTIDE SEQUENCE [LARGE SCALE GENOMIC DNA]</scope>
    <source>
        <strain evidence="6">JCM 6307</strain>
    </source>
</reference>
<dbReference type="InterPro" id="IPR020845">
    <property type="entry name" value="AMP-binding_CS"/>
</dbReference>
<dbReference type="InterPro" id="IPR042099">
    <property type="entry name" value="ANL_N_sf"/>
</dbReference>
<dbReference type="Gene3D" id="3.40.50.12780">
    <property type="entry name" value="N-terminal domain of ligase-like"/>
    <property type="match status" value="1"/>
</dbReference>
<gene>
    <name evidence="5" type="ORF">GCM10010406_36460</name>
</gene>
<evidence type="ECO:0000256" key="2">
    <source>
        <dbReference type="ARBA" id="ARBA00022598"/>
    </source>
</evidence>